<protein>
    <recommendedName>
        <fullName evidence="3">Response regulatory domain-containing protein</fullName>
    </recommendedName>
</protein>
<organism evidence="1 2">
    <name type="scientific">Marinibacterium profundimaris</name>
    <dbReference type="NCBI Taxonomy" id="1679460"/>
    <lineage>
        <taxon>Bacteria</taxon>
        <taxon>Pseudomonadati</taxon>
        <taxon>Pseudomonadota</taxon>
        <taxon>Alphaproteobacteria</taxon>
        <taxon>Rhodobacterales</taxon>
        <taxon>Paracoccaceae</taxon>
        <taxon>Marinibacterium</taxon>
    </lineage>
</organism>
<gene>
    <name evidence="1" type="ORF">ATO3_21680</name>
</gene>
<evidence type="ECO:0008006" key="3">
    <source>
        <dbReference type="Google" id="ProtNLM"/>
    </source>
</evidence>
<dbReference type="RefSeq" id="WP_088652011.1">
    <property type="nucleotide sequence ID" value="NZ_AQQR01000014.1"/>
</dbReference>
<evidence type="ECO:0000313" key="1">
    <source>
        <dbReference type="EMBL" id="OWU69880.1"/>
    </source>
</evidence>
<dbReference type="Gene3D" id="3.40.50.2300">
    <property type="match status" value="1"/>
</dbReference>
<name>A0A225NDC7_9RHOB</name>
<dbReference type="InterPro" id="IPR011006">
    <property type="entry name" value="CheY-like_superfamily"/>
</dbReference>
<dbReference type="AlphaFoldDB" id="A0A225NDC7"/>
<keyword evidence="2" id="KW-1185">Reference proteome</keyword>
<comment type="caution">
    <text evidence="1">The sequence shown here is derived from an EMBL/GenBank/DDBJ whole genome shotgun (WGS) entry which is preliminary data.</text>
</comment>
<evidence type="ECO:0000313" key="2">
    <source>
        <dbReference type="Proteomes" id="UP000215377"/>
    </source>
</evidence>
<dbReference type="SUPFAM" id="SSF52172">
    <property type="entry name" value="CheY-like"/>
    <property type="match status" value="1"/>
</dbReference>
<dbReference type="OrthoDB" id="9930677at2"/>
<reference evidence="1 2" key="1">
    <citation type="submission" date="2013-04" db="EMBL/GenBank/DDBJ databases">
        <title>Oceanicola sp. 22II1-22F33 Genome Sequencing.</title>
        <authorList>
            <person name="Lai Q."/>
            <person name="Li G."/>
            <person name="Shao Z."/>
        </authorList>
    </citation>
    <scope>NUCLEOTIDE SEQUENCE [LARGE SCALE GENOMIC DNA]</scope>
    <source>
        <strain evidence="1 2">22II1-22F33</strain>
    </source>
</reference>
<sequence>MQILVICGDPVLALDLELFLSGNGYLPVMTECGAMHLPGPADLGDCASAIVNIDRFDDDTRAVLERLSASQIPIIAVSSLEEEDLTGVPPVVAWHAKPLSVDYLLPDVRSATAGRLARDAAPEAR</sequence>
<dbReference type="EMBL" id="AQQR01000014">
    <property type="protein sequence ID" value="OWU69880.1"/>
    <property type="molecule type" value="Genomic_DNA"/>
</dbReference>
<proteinExistence type="predicted"/>
<dbReference type="Proteomes" id="UP000215377">
    <property type="component" value="Unassembled WGS sequence"/>
</dbReference>
<accession>A0A225NDC7</accession>